<dbReference type="EMBL" id="JBEYBR010000043">
    <property type="protein sequence ID" value="MEU2123662.1"/>
    <property type="molecule type" value="Genomic_DNA"/>
</dbReference>
<evidence type="ECO:0000313" key="1">
    <source>
        <dbReference type="EMBL" id="MEU2123662.1"/>
    </source>
</evidence>
<sequence length="321" mass="34546">MTSFAPKEGNWNGAAVAWRDPGTAVVVSGDAIGIVDAMGARRTVPCMDCRGVALAGDIAITARANYRAGDGFDLVEFDGSLGEIRSTPSTRLNERWFGIRTDEDSRPPDVLAATDEHIYLTYISRLGGARRGPQVVAQYSRTGQLLNYLMIDGRTFDAEVSPDQRYLALTAGGSGGACNTLAHLRVVDLAEMRELDTYPDRPLASMRSSGTLSDPWFYIDSLRWVDGKVVVTGQVHAPPRNETCDPAPQSWIRTYDVRTQTFTDALAESDRAAQVIGPTCGDTIGYTGVDDKRSVVAVSGGIRREFPKSAVLAATSGSLSC</sequence>
<name>A0ABV2XCP2_9NOCA</name>
<comment type="caution">
    <text evidence="1">The sequence shown here is derived from an EMBL/GenBank/DDBJ whole genome shotgun (WGS) entry which is preliminary data.</text>
</comment>
<evidence type="ECO:0008006" key="3">
    <source>
        <dbReference type="Google" id="ProtNLM"/>
    </source>
</evidence>
<dbReference type="RefSeq" id="WP_169812927.1">
    <property type="nucleotide sequence ID" value="NZ_JBEYBR010000043.1"/>
</dbReference>
<evidence type="ECO:0000313" key="2">
    <source>
        <dbReference type="Proteomes" id="UP001550535"/>
    </source>
</evidence>
<gene>
    <name evidence="1" type="ORF">ABZ507_17760</name>
</gene>
<organism evidence="1 2">
    <name type="scientific">Nocardia niwae</name>
    <dbReference type="NCBI Taxonomy" id="626084"/>
    <lineage>
        <taxon>Bacteria</taxon>
        <taxon>Bacillati</taxon>
        <taxon>Actinomycetota</taxon>
        <taxon>Actinomycetes</taxon>
        <taxon>Mycobacteriales</taxon>
        <taxon>Nocardiaceae</taxon>
        <taxon>Nocardia</taxon>
    </lineage>
</organism>
<keyword evidence="2" id="KW-1185">Reference proteome</keyword>
<dbReference type="Proteomes" id="UP001550535">
    <property type="component" value="Unassembled WGS sequence"/>
</dbReference>
<reference evidence="1 2" key="1">
    <citation type="submission" date="2024-06" db="EMBL/GenBank/DDBJ databases">
        <title>The Natural Products Discovery Center: Release of the First 8490 Sequenced Strains for Exploring Actinobacteria Biosynthetic Diversity.</title>
        <authorList>
            <person name="Kalkreuter E."/>
            <person name="Kautsar S.A."/>
            <person name="Yang D."/>
            <person name="Bader C.D."/>
            <person name="Teijaro C.N."/>
            <person name="Fluegel L."/>
            <person name="Davis C.M."/>
            <person name="Simpson J.R."/>
            <person name="Lauterbach L."/>
            <person name="Steele A.D."/>
            <person name="Gui C."/>
            <person name="Meng S."/>
            <person name="Li G."/>
            <person name="Viehrig K."/>
            <person name="Ye F."/>
            <person name="Su P."/>
            <person name="Kiefer A.F."/>
            <person name="Nichols A."/>
            <person name="Cepeda A.J."/>
            <person name="Yan W."/>
            <person name="Fan B."/>
            <person name="Jiang Y."/>
            <person name="Adhikari A."/>
            <person name="Zheng C.-J."/>
            <person name="Schuster L."/>
            <person name="Cowan T.M."/>
            <person name="Smanski M.J."/>
            <person name="Chevrette M.G."/>
            <person name="De Carvalho L.P.S."/>
            <person name="Shen B."/>
        </authorList>
    </citation>
    <scope>NUCLEOTIDE SEQUENCE [LARGE SCALE GENOMIC DNA]</scope>
    <source>
        <strain evidence="1 2">NPDC019434</strain>
    </source>
</reference>
<proteinExistence type="predicted"/>
<accession>A0ABV2XCP2</accession>
<protein>
    <recommendedName>
        <fullName evidence="3">Lipoprotein</fullName>
    </recommendedName>
</protein>